<dbReference type="AlphaFoldDB" id="A0A9P6C510"/>
<gene>
    <name evidence="2" type="ORF">P691DRAFT_785792</name>
</gene>
<keyword evidence="3" id="KW-1185">Reference proteome</keyword>
<dbReference type="EMBL" id="MU151078">
    <property type="protein sequence ID" value="KAF9451912.1"/>
    <property type="molecule type" value="Genomic_DNA"/>
</dbReference>
<feature type="compositionally biased region" description="Basic and acidic residues" evidence="1">
    <location>
        <begin position="149"/>
        <end position="172"/>
    </location>
</feature>
<organism evidence="2 3">
    <name type="scientific">Macrolepiota fuliginosa MF-IS2</name>
    <dbReference type="NCBI Taxonomy" id="1400762"/>
    <lineage>
        <taxon>Eukaryota</taxon>
        <taxon>Fungi</taxon>
        <taxon>Dikarya</taxon>
        <taxon>Basidiomycota</taxon>
        <taxon>Agaricomycotina</taxon>
        <taxon>Agaricomycetes</taxon>
        <taxon>Agaricomycetidae</taxon>
        <taxon>Agaricales</taxon>
        <taxon>Agaricineae</taxon>
        <taxon>Agaricaceae</taxon>
        <taxon>Macrolepiota</taxon>
    </lineage>
</organism>
<comment type="caution">
    <text evidence="2">The sequence shown here is derived from an EMBL/GenBank/DDBJ whole genome shotgun (WGS) entry which is preliminary data.</text>
</comment>
<accession>A0A9P6C510</accession>
<evidence type="ECO:0000313" key="3">
    <source>
        <dbReference type="Proteomes" id="UP000807342"/>
    </source>
</evidence>
<evidence type="ECO:0000256" key="1">
    <source>
        <dbReference type="SAM" id="MobiDB-lite"/>
    </source>
</evidence>
<protein>
    <submittedName>
        <fullName evidence="2">Uncharacterized protein</fullName>
    </submittedName>
</protein>
<evidence type="ECO:0000313" key="2">
    <source>
        <dbReference type="EMBL" id="KAF9451912.1"/>
    </source>
</evidence>
<name>A0A9P6C510_9AGAR</name>
<reference evidence="2" key="1">
    <citation type="submission" date="2020-11" db="EMBL/GenBank/DDBJ databases">
        <authorList>
            <consortium name="DOE Joint Genome Institute"/>
            <person name="Ahrendt S."/>
            <person name="Riley R."/>
            <person name="Andreopoulos W."/>
            <person name="Labutti K."/>
            <person name="Pangilinan J."/>
            <person name="Ruiz-Duenas F.J."/>
            <person name="Barrasa J.M."/>
            <person name="Sanchez-Garcia M."/>
            <person name="Camarero S."/>
            <person name="Miyauchi S."/>
            <person name="Serrano A."/>
            <person name="Linde D."/>
            <person name="Babiker R."/>
            <person name="Drula E."/>
            <person name="Ayuso-Fernandez I."/>
            <person name="Pacheco R."/>
            <person name="Padilla G."/>
            <person name="Ferreira P."/>
            <person name="Barriuso J."/>
            <person name="Kellner H."/>
            <person name="Castanera R."/>
            <person name="Alfaro M."/>
            <person name="Ramirez L."/>
            <person name="Pisabarro A.G."/>
            <person name="Kuo A."/>
            <person name="Tritt A."/>
            <person name="Lipzen A."/>
            <person name="He G."/>
            <person name="Yan M."/>
            <person name="Ng V."/>
            <person name="Cullen D."/>
            <person name="Martin F."/>
            <person name="Rosso M.-N."/>
            <person name="Henrissat B."/>
            <person name="Hibbett D."/>
            <person name="Martinez A.T."/>
            <person name="Grigoriev I.V."/>
        </authorList>
    </citation>
    <scope>NUCLEOTIDE SEQUENCE</scope>
    <source>
        <strain evidence="2">MF-IS2</strain>
    </source>
</reference>
<dbReference type="Proteomes" id="UP000807342">
    <property type="component" value="Unassembled WGS sequence"/>
</dbReference>
<proteinExistence type="predicted"/>
<feature type="region of interest" description="Disordered" evidence="1">
    <location>
        <begin position="142"/>
        <end position="180"/>
    </location>
</feature>
<sequence length="201" mass="22312">MEGWNEVADDHPLGRKRQVGILKIPLSDGNGCTSPSFNSSRGKDHSQIRIRDHMYLYWLCDNVFSCGVPPLHTNSTGASAEQGMGEEISTPERCIEFGKMIMPPRLLIPRRPFWIGGHHASISAMDHFETPNTVNGITPVLGMTSKGHRNSEDRSIQSEEKDESERIPERARSSISSEIITGASITKVHAQKFTPKSSRSD</sequence>